<name>A0A369JUN1_HYPMA</name>
<organism evidence="1 2">
    <name type="scientific">Hypsizygus marmoreus</name>
    <name type="common">White beech mushroom</name>
    <name type="synonym">Agaricus marmoreus</name>
    <dbReference type="NCBI Taxonomy" id="39966"/>
    <lineage>
        <taxon>Eukaryota</taxon>
        <taxon>Fungi</taxon>
        <taxon>Dikarya</taxon>
        <taxon>Basidiomycota</taxon>
        <taxon>Agaricomycotina</taxon>
        <taxon>Agaricomycetes</taxon>
        <taxon>Agaricomycetidae</taxon>
        <taxon>Agaricales</taxon>
        <taxon>Tricholomatineae</taxon>
        <taxon>Lyophyllaceae</taxon>
        <taxon>Hypsizygus</taxon>
    </lineage>
</organism>
<dbReference type="InParanoid" id="A0A369JUN1"/>
<sequence length="276" mass="31765">MSSDPRASPQTGSRIPLCRGDVCKDCTRETDVIFESTDGFRLAGHMKLFESYSGFRPSAGMEVEGERHNPEIVKMPHSVRVLRLLFQFMHHDQPQPDIQLLDSDTLKALADAVHMHEVFPAIQVCKLQVEFQVLPKHPLDAFVYAAKYNCIDILDKAAIHTIDIPLETMQKLIPSSNRDKIVYAWFQYRERWLTARKEPKWEQHKNSGCDPNKWTIFYYKVLKAFGDVLSITLSDAESTIKKHENLLGGCEKCQLRARSLIYQFGMEWSPPFSSFL</sequence>
<keyword evidence="2" id="KW-1185">Reference proteome</keyword>
<proteinExistence type="predicted"/>
<protein>
    <recommendedName>
        <fullName evidence="3">BTB domain-containing protein</fullName>
    </recommendedName>
</protein>
<comment type="caution">
    <text evidence="1">The sequence shown here is derived from an EMBL/GenBank/DDBJ whole genome shotgun (WGS) entry which is preliminary data.</text>
</comment>
<dbReference type="AlphaFoldDB" id="A0A369JUN1"/>
<gene>
    <name evidence="1" type="ORF">Hypma_009436</name>
</gene>
<reference evidence="1" key="1">
    <citation type="submission" date="2018-04" db="EMBL/GenBank/DDBJ databases">
        <title>Whole genome sequencing of Hypsizygus marmoreus.</title>
        <authorList>
            <person name="Choi I.-G."/>
            <person name="Min B."/>
            <person name="Kim J.-G."/>
            <person name="Kim S."/>
            <person name="Oh Y.-L."/>
            <person name="Kong W.-S."/>
            <person name="Park H."/>
            <person name="Jeong J."/>
            <person name="Song E.-S."/>
        </authorList>
    </citation>
    <scope>NUCLEOTIDE SEQUENCE [LARGE SCALE GENOMIC DNA]</scope>
    <source>
        <strain evidence="1">51987-8</strain>
    </source>
</reference>
<evidence type="ECO:0008006" key="3">
    <source>
        <dbReference type="Google" id="ProtNLM"/>
    </source>
</evidence>
<dbReference type="EMBL" id="LUEZ02000046">
    <property type="protein sequence ID" value="RDB23393.1"/>
    <property type="molecule type" value="Genomic_DNA"/>
</dbReference>
<evidence type="ECO:0000313" key="2">
    <source>
        <dbReference type="Proteomes" id="UP000076154"/>
    </source>
</evidence>
<accession>A0A369JUN1</accession>
<dbReference type="Proteomes" id="UP000076154">
    <property type="component" value="Unassembled WGS sequence"/>
</dbReference>
<dbReference type="OrthoDB" id="3184970at2759"/>
<evidence type="ECO:0000313" key="1">
    <source>
        <dbReference type="EMBL" id="RDB23393.1"/>
    </source>
</evidence>